<dbReference type="InterPro" id="IPR052698">
    <property type="entry name" value="MoCofactor_Util/Proc"/>
</dbReference>
<comment type="caution">
    <text evidence="3">The sequence shown here is derived from an EMBL/GenBank/DDBJ whole genome shotgun (WGS) entry which is preliminary data.</text>
</comment>
<gene>
    <name evidence="3" type="ORF">LMG19083_03159</name>
</gene>
<dbReference type="Pfam" id="PF02625">
    <property type="entry name" value="XdhC_CoxI"/>
    <property type="match status" value="1"/>
</dbReference>
<protein>
    <recommendedName>
        <fullName evidence="5">Xanthine dehydrogenase accessory protein XdhC</fullName>
    </recommendedName>
</protein>
<evidence type="ECO:0000259" key="1">
    <source>
        <dbReference type="Pfam" id="PF02625"/>
    </source>
</evidence>
<evidence type="ECO:0000313" key="4">
    <source>
        <dbReference type="Proteomes" id="UP001189813"/>
    </source>
</evidence>
<feature type="domain" description="XdhC- CoxI" evidence="1">
    <location>
        <begin position="23"/>
        <end position="80"/>
    </location>
</feature>
<dbReference type="InterPro" id="IPR003777">
    <property type="entry name" value="XdhC_CoxI"/>
</dbReference>
<evidence type="ECO:0000259" key="2">
    <source>
        <dbReference type="Pfam" id="PF13478"/>
    </source>
</evidence>
<keyword evidence="4" id="KW-1185">Reference proteome</keyword>
<dbReference type="InterPro" id="IPR027051">
    <property type="entry name" value="XdhC_Rossmann_dom"/>
</dbReference>
<dbReference type="RefSeq" id="WP_316666693.1">
    <property type="nucleotide sequence ID" value="NZ_CATZBU010000007.1"/>
</dbReference>
<evidence type="ECO:0008006" key="5">
    <source>
        <dbReference type="Google" id="ProtNLM"/>
    </source>
</evidence>
<dbReference type="InterPro" id="IPR036291">
    <property type="entry name" value="NAD(P)-bd_dom_sf"/>
</dbReference>
<evidence type="ECO:0000313" key="3">
    <source>
        <dbReference type="EMBL" id="CAJ0798454.1"/>
    </source>
</evidence>
<dbReference type="NCBIfam" id="TIGR02964">
    <property type="entry name" value="xanthine_xdhC"/>
    <property type="match status" value="1"/>
</dbReference>
<dbReference type="PANTHER" id="PTHR30388:SF6">
    <property type="entry name" value="XANTHINE DEHYDROGENASE SUBUNIT A-RELATED"/>
    <property type="match status" value="1"/>
</dbReference>
<dbReference type="Pfam" id="PF13478">
    <property type="entry name" value="XdhC_C"/>
    <property type="match status" value="1"/>
</dbReference>
<dbReference type="Proteomes" id="UP001189813">
    <property type="component" value="Unassembled WGS sequence"/>
</dbReference>
<accession>A0ABN9J352</accession>
<reference evidence="3 4" key="1">
    <citation type="submission" date="2023-07" db="EMBL/GenBank/DDBJ databases">
        <authorList>
            <person name="Peeters C."/>
        </authorList>
    </citation>
    <scope>NUCLEOTIDE SEQUENCE [LARGE SCALE GENOMIC DNA]</scope>
    <source>
        <strain evidence="3 4">LMG 19083</strain>
    </source>
</reference>
<proteinExistence type="predicted"/>
<name>A0ABN9J352_9RALS</name>
<sequence>MDKVTKHQQLRPFRFADALATVQAGQPCVLVTVTDVQGSAPREPGTLMLVGTDGFFGTIGGGHLEWRAMEIAQAMMASPEATGEARRQFVRIPLGPALGQCCGGVVRLSLERLDARDVAWIALADNAVRQRRSLRRFVSADPAVPVEASIGDAAAGGVQLDASGFTQTVLPPDMSIVLCGAGHVGHAIVRALAHLPCRVTWVDERDAMFPFPTEVPPNVVIESTDTPEAVIDHAPAGSYFLVMTHNHALDLTLCERIMRRTDFAYFGLIGSKTKRARFEHRMVEHGVDPARLPEMVCPIGVAGIVDKAPDIIAVSVVAQLLQVRELQQHALTSASSGAAVPYRVPTPV</sequence>
<organism evidence="3 4">
    <name type="scientific">Ralstonia psammae</name>
    <dbReference type="NCBI Taxonomy" id="3058598"/>
    <lineage>
        <taxon>Bacteria</taxon>
        <taxon>Pseudomonadati</taxon>
        <taxon>Pseudomonadota</taxon>
        <taxon>Betaproteobacteria</taxon>
        <taxon>Burkholderiales</taxon>
        <taxon>Burkholderiaceae</taxon>
        <taxon>Ralstonia</taxon>
    </lineage>
</organism>
<dbReference type="EMBL" id="CATZBU010000007">
    <property type="protein sequence ID" value="CAJ0798454.1"/>
    <property type="molecule type" value="Genomic_DNA"/>
</dbReference>
<dbReference type="SUPFAM" id="SSF51735">
    <property type="entry name" value="NAD(P)-binding Rossmann-fold domains"/>
    <property type="match status" value="1"/>
</dbReference>
<dbReference type="InterPro" id="IPR014308">
    <property type="entry name" value="Xanthine_DH_XdhC"/>
</dbReference>
<dbReference type="Gene3D" id="3.40.50.720">
    <property type="entry name" value="NAD(P)-binding Rossmann-like Domain"/>
    <property type="match status" value="1"/>
</dbReference>
<feature type="domain" description="XdhC Rossmann" evidence="2">
    <location>
        <begin position="176"/>
        <end position="320"/>
    </location>
</feature>
<dbReference type="PANTHER" id="PTHR30388">
    <property type="entry name" value="ALDEHYDE OXIDOREDUCTASE MOLYBDENUM COFACTOR ASSEMBLY PROTEIN"/>
    <property type="match status" value="1"/>
</dbReference>